<keyword evidence="11" id="KW-0862">Zinc</keyword>
<evidence type="ECO:0000313" key="20">
    <source>
        <dbReference type="Proteomes" id="UP000838412"/>
    </source>
</evidence>
<evidence type="ECO:0000259" key="18">
    <source>
        <dbReference type="PROSITE" id="PS51039"/>
    </source>
</evidence>
<dbReference type="FunFam" id="3.40.50.300:FF:001146">
    <property type="entry name" value="DNA-binding protein SMUBP-2 isoform X1"/>
    <property type="match status" value="1"/>
</dbReference>
<feature type="region of interest" description="Disordered" evidence="17">
    <location>
        <begin position="845"/>
        <end position="889"/>
    </location>
</feature>
<dbReference type="GO" id="GO:0005524">
    <property type="term" value="F:ATP binding"/>
    <property type="evidence" value="ECO:0007669"/>
    <property type="project" value="UniProtKB-KW"/>
</dbReference>
<dbReference type="CDD" id="cd18044">
    <property type="entry name" value="DEXXQc_SMUBP2"/>
    <property type="match status" value="1"/>
</dbReference>
<sequence>MAVQKFVKKTVRLLELERQAEIEETRLLQDQVSPKELQRRGVCLLKLGVAEQSVGLYGRSLLTLRPGHAGGAKELPSHTFTPGDIVGLTPSSEARPGATQVSGVVSYVTTAAISVAFDESIDVLSLDGDALYNIVKLANDVTYKRLKRALKDLETYEHTCSSHLVQVLFGEAELSSPLTQLTFPGTTSAGAIDWCNTSLNESQREAVQFALRQRDVSVIHGPPGTGKTTAVVEIITQAVKQKLKVLATAPSNVAVDNLVERLAGYGIHAIRLGHPARLQEGIKRFSLDALLAGSDGAKIVQDVRKDMTKTLSQMRKCRGKAGEYQALRQEMKHLRKELREREEKASMEILAGADVVLATNTGASPAGPLKLLPRKHFDFVVIDECAQALEVSCWITLQYAGRCVLAGDHLQLPPTIISHKAAAQGLNVSLMERVIGLHGDQIVRMLTTQYRMHSDIMAWPSAELYKGKLVAHESVASHLLCDLPPVEENEDTALPLLLVDTTGCDLWEMDVPADQSKGNKGEADLTRTHVERLIQSGVCQEDIAVISPYNLQVELLRQHLSSKYPRLEIKSVDGFQGREKEAVVISLVRSNENREVGFLAEDRRINVAITRARRHLAVICDSETVSHHKFLSSLMGYMSTHGEVRSAHQYSNESEVTVSADYSNVPVNVHRKQASKEASGSTQTQEPKTTKNGDVTAEVKEEVQPSVDVGQMEKKETSDEPKREPLYQKQQDSEAIQNEQKAKDPTVELEQDGSIQTSESVGGIKPKRKRNRNRNKNKISQENNTLSDNNTESNQKQTITTEKDETETLTSNFVTCEHCGKELPKPNLELHTMHCKRVAELKGKLHAASAPKEKLQAAPKQPSSSQENKRRPKSRKKKQTVDEREDESDDLDALLARVVKEDHSCHYQRCKNSVATVGQFCVHCHKLYCLSHHIPEVHGCGDDAHAEARARLSKDTIVEGKLYAGSQKKLKPEKRAYLQRKLDKKLTDMEEKRQPKRPSEN</sequence>
<evidence type="ECO:0000256" key="8">
    <source>
        <dbReference type="ARBA" id="ARBA00022771"/>
    </source>
</evidence>
<dbReference type="InterPro" id="IPR048761">
    <property type="entry name" value="SMUBP-2_HCS1_1B"/>
</dbReference>
<comment type="catalytic activity">
    <reaction evidence="14">
        <text>ATP + H2O = ADP + phosphate + H(+)</text>
        <dbReference type="Rhea" id="RHEA:13065"/>
        <dbReference type="ChEBI" id="CHEBI:15377"/>
        <dbReference type="ChEBI" id="CHEBI:15378"/>
        <dbReference type="ChEBI" id="CHEBI:30616"/>
        <dbReference type="ChEBI" id="CHEBI:43474"/>
        <dbReference type="ChEBI" id="CHEBI:456216"/>
        <dbReference type="EC" id="3.6.4.12"/>
    </reaction>
    <physiologicalReaction direction="left-to-right" evidence="14">
        <dbReference type="Rhea" id="RHEA:13066"/>
    </physiologicalReaction>
</comment>
<keyword evidence="13" id="KW-0539">Nucleus</keyword>
<dbReference type="GO" id="GO:0043139">
    <property type="term" value="F:5'-3' DNA helicase activity"/>
    <property type="evidence" value="ECO:0007669"/>
    <property type="project" value="TreeGrafter"/>
</dbReference>
<accession>A0A8K0EE21</accession>
<keyword evidence="5" id="KW-0963">Cytoplasm</keyword>
<comment type="similarity">
    <text evidence="3">Belongs to the DNA2/NAM7 helicase family.</text>
</comment>
<evidence type="ECO:0000256" key="17">
    <source>
        <dbReference type="SAM" id="MobiDB-lite"/>
    </source>
</evidence>
<feature type="coiled-coil region" evidence="16">
    <location>
        <begin position="317"/>
        <end position="348"/>
    </location>
</feature>
<dbReference type="Gene3D" id="3.40.50.300">
    <property type="entry name" value="P-loop containing nucleotide triphosphate hydrolases"/>
    <property type="match status" value="2"/>
</dbReference>
<dbReference type="InterPro" id="IPR014001">
    <property type="entry name" value="Helicase_ATP-bd"/>
</dbReference>
<evidence type="ECO:0000313" key="19">
    <source>
        <dbReference type="EMBL" id="CAH1248241.1"/>
    </source>
</evidence>
<keyword evidence="8 15" id="KW-0863">Zinc-finger</keyword>
<comment type="subcellular location">
    <subcellularLocation>
        <location evidence="2">Cytoplasm</location>
    </subcellularLocation>
    <subcellularLocation>
        <location evidence="1">Nucleus</location>
    </subcellularLocation>
</comment>
<dbReference type="InterPro" id="IPR035896">
    <property type="entry name" value="AN1-like_Znf"/>
</dbReference>
<dbReference type="InterPro" id="IPR041677">
    <property type="entry name" value="DNA2/NAM7_AAA_11"/>
</dbReference>
<keyword evidence="16" id="KW-0175">Coiled coil</keyword>
<evidence type="ECO:0000256" key="2">
    <source>
        <dbReference type="ARBA" id="ARBA00004496"/>
    </source>
</evidence>
<dbReference type="SMART" id="SM00487">
    <property type="entry name" value="DEXDc"/>
    <property type="match status" value="1"/>
</dbReference>
<dbReference type="GO" id="GO:0005737">
    <property type="term" value="C:cytoplasm"/>
    <property type="evidence" value="ECO:0007669"/>
    <property type="project" value="UniProtKB-SubCell"/>
</dbReference>
<dbReference type="InterPro" id="IPR027417">
    <property type="entry name" value="P-loop_NTPase"/>
</dbReference>
<feature type="region of interest" description="Disordered" evidence="17">
    <location>
        <begin position="973"/>
        <end position="1001"/>
    </location>
</feature>
<dbReference type="PANTHER" id="PTHR43788:SF8">
    <property type="entry name" value="DNA-BINDING PROTEIN SMUBP-2"/>
    <property type="match status" value="1"/>
</dbReference>
<dbReference type="EC" id="3.6.4.12" evidence="4"/>
<evidence type="ECO:0000256" key="11">
    <source>
        <dbReference type="ARBA" id="ARBA00022833"/>
    </source>
</evidence>
<evidence type="ECO:0000256" key="16">
    <source>
        <dbReference type="SAM" id="Coils"/>
    </source>
</evidence>
<evidence type="ECO:0000256" key="3">
    <source>
        <dbReference type="ARBA" id="ARBA00007913"/>
    </source>
</evidence>
<feature type="compositionally biased region" description="Basic and acidic residues" evidence="17">
    <location>
        <begin position="711"/>
        <end position="726"/>
    </location>
</feature>
<dbReference type="OrthoDB" id="6513042at2759"/>
<evidence type="ECO:0000256" key="14">
    <source>
        <dbReference type="ARBA" id="ARBA00048432"/>
    </source>
</evidence>
<dbReference type="Pfam" id="PF13087">
    <property type="entry name" value="AAA_12"/>
    <property type="match status" value="1"/>
</dbReference>
<gene>
    <name evidence="19" type="primary">IGHMBP2</name>
    <name evidence="19" type="ORF">BLAG_LOCUS9631</name>
</gene>
<keyword evidence="7" id="KW-0547">Nucleotide-binding</keyword>
<dbReference type="GO" id="GO:0016787">
    <property type="term" value="F:hydrolase activity"/>
    <property type="evidence" value="ECO:0007669"/>
    <property type="project" value="UniProtKB-KW"/>
</dbReference>
<protein>
    <recommendedName>
        <fullName evidence="4">DNA helicase</fullName>
        <ecNumber evidence="4">3.6.4.12</ecNumber>
    </recommendedName>
</protein>
<dbReference type="SMART" id="SM00154">
    <property type="entry name" value="ZnF_AN1"/>
    <property type="match status" value="1"/>
</dbReference>
<dbReference type="SUPFAM" id="SSF52540">
    <property type="entry name" value="P-loop containing nucleoside triphosphate hydrolases"/>
    <property type="match status" value="1"/>
</dbReference>
<dbReference type="EMBL" id="OV696701">
    <property type="protein sequence ID" value="CAH1248241.1"/>
    <property type="molecule type" value="Genomic_DNA"/>
</dbReference>
<feature type="domain" description="AN1-type" evidence="18">
    <location>
        <begin position="899"/>
        <end position="948"/>
    </location>
</feature>
<feature type="compositionally biased region" description="Basic residues" evidence="17">
    <location>
        <begin position="765"/>
        <end position="777"/>
    </location>
</feature>
<evidence type="ECO:0000256" key="4">
    <source>
        <dbReference type="ARBA" id="ARBA00012551"/>
    </source>
</evidence>
<evidence type="ECO:0000256" key="13">
    <source>
        <dbReference type="ARBA" id="ARBA00023242"/>
    </source>
</evidence>
<evidence type="ECO:0000256" key="9">
    <source>
        <dbReference type="ARBA" id="ARBA00022801"/>
    </source>
</evidence>
<dbReference type="GO" id="GO:0003723">
    <property type="term" value="F:RNA binding"/>
    <property type="evidence" value="ECO:0007669"/>
    <property type="project" value="InterPro"/>
</dbReference>
<evidence type="ECO:0000256" key="6">
    <source>
        <dbReference type="ARBA" id="ARBA00022723"/>
    </source>
</evidence>
<dbReference type="InterPro" id="IPR004483">
    <property type="entry name" value="SMUBP-2/Hcs1-like"/>
</dbReference>
<dbReference type="Gene3D" id="2.40.30.270">
    <property type="match status" value="1"/>
</dbReference>
<feature type="region of interest" description="Disordered" evidence="17">
    <location>
        <begin position="671"/>
        <end position="806"/>
    </location>
</feature>
<dbReference type="GO" id="GO:0005634">
    <property type="term" value="C:nucleus"/>
    <property type="evidence" value="ECO:0007669"/>
    <property type="project" value="UniProtKB-SubCell"/>
</dbReference>
<keyword evidence="9" id="KW-0378">Hydrolase</keyword>
<dbReference type="EMBL" id="OV696701">
    <property type="protein sequence ID" value="CAH1248242.1"/>
    <property type="molecule type" value="Genomic_DNA"/>
</dbReference>
<proteinExistence type="inferred from homology"/>
<keyword evidence="20" id="KW-1185">Reference proteome</keyword>
<name>A0A8K0EE21_BRALA</name>
<evidence type="ECO:0000256" key="7">
    <source>
        <dbReference type="ARBA" id="ARBA00022741"/>
    </source>
</evidence>
<dbReference type="Gene3D" id="4.10.1110.10">
    <property type="entry name" value="AN1-like Zinc finger"/>
    <property type="match status" value="1"/>
</dbReference>
<feature type="compositionally biased region" description="Polar residues" evidence="17">
    <location>
        <begin position="780"/>
        <end position="800"/>
    </location>
</feature>
<dbReference type="NCBIfam" id="TIGR00376">
    <property type="entry name" value="IGHMBP2 family helicase"/>
    <property type="match status" value="1"/>
</dbReference>
<dbReference type="GO" id="GO:0008270">
    <property type="term" value="F:zinc ion binding"/>
    <property type="evidence" value="ECO:0007669"/>
    <property type="project" value="UniProtKB-KW"/>
</dbReference>
<reference evidence="19" key="1">
    <citation type="submission" date="2022-01" db="EMBL/GenBank/DDBJ databases">
        <authorList>
            <person name="Braso-Vives M."/>
        </authorList>
    </citation>
    <scope>NUCLEOTIDE SEQUENCE</scope>
</reference>
<evidence type="ECO:0000256" key="5">
    <source>
        <dbReference type="ARBA" id="ARBA00022490"/>
    </source>
</evidence>
<dbReference type="GO" id="GO:0003677">
    <property type="term" value="F:DNA binding"/>
    <property type="evidence" value="ECO:0007669"/>
    <property type="project" value="InterPro"/>
</dbReference>
<dbReference type="Pfam" id="PF21138">
    <property type="entry name" value="SMUBP-2_HCS1_1B"/>
    <property type="match status" value="1"/>
</dbReference>
<dbReference type="InterPro" id="IPR047187">
    <property type="entry name" value="SF1_C_Upf1"/>
</dbReference>
<dbReference type="InterPro" id="IPR000058">
    <property type="entry name" value="Znf_AN1"/>
</dbReference>
<keyword evidence="6" id="KW-0479">Metal-binding</keyword>
<keyword evidence="12" id="KW-0067">ATP-binding</keyword>
<dbReference type="Pfam" id="PF13086">
    <property type="entry name" value="AAA_11"/>
    <property type="match status" value="1"/>
</dbReference>
<evidence type="ECO:0000256" key="12">
    <source>
        <dbReference type="ARBA" id="ARBA00022840"/>
    </source>
</evidence>
<feature type="compositionally biased region" description="Polar residues" evidence="17">
    <location>
        <begin position="676"/>
        <end position="693"/>
    </location>
</feature>
<dbReference type="AlphaFoldDB" id="A0A8K0EE21"/>
<keyword evidence="10" id="KW-0347">Helicase</keyword>
<feature type="compositionally biased region" description="Polar residues" evidence="17">
    <location>
        <begin position="728"/>
        <end position="739"/>
    </location>
</feature>
<dbReference type="SUPFAM" id="SSF118310">
    <property type="entry name" value="AN1-like Zinc finger"/>
    <property type="match status" value="1"/>
</dbReference>
<evidence type="ECO:0000256" key="15">
    <source>
        <dbReference type="PROSITE-ProRule" id="PRU00449"/>
    </source>
</evidence>
<dbReference type="InterPro" id="IPR050534">
    <property type="entry name" value="Coronavir_polyprotein_1ab"/>
</dbReference>
<dbReference type="CDD" id="cd18808">
    <property type="entry name" value="SF1_C_Upf1"/>
    <property type="match status" value="1"/>
</dbReference>
<dbReference type="PANTHER" id="PTHR43788">
    <property type="entry name" value="DNA2/NAM7 HELICASE FAMILY MEMBER"/>
    <property type="match status" value="1"/>
</dbReference>
<evidence type="ECO:0000256" key="10">
    <source>
        <dbReference type="ARBA" id="ARBA00022806"/>
    </source>
</evidence>
<dbReference type="InterPro" id="IPR041679">
    <property type="entry name" value="DNA2/NAM7-like_C"/>
</dbReference>
<dbReference type="PROSITE" id="PS51039">
    <property type="entry name" value="ZF_AN1"/>
    <property type="match status" value="1"/>
</dbReference>
<organism evidence="19 20">
    <name type="scientific">Branchiostoma lanceolatum</name>
    <name type="common">Common lancelet</name>
    <name type="synonym">Amphioxus lanceolatum</name>
    <dbReference type="NCBI Taxonomy" id="7740"/>
    <lineage>
        <taxon>Eukaryota</taxon>
        <taxon>Metazoa</taxon>
        <taxon>Chordata</taxon>
        <taxon>Cephalochordata</taxon>
        <taxon>Leptocardii</taxon>
        <taxon>Amphioxiformes</taxon>
        <taxon>Branchiostomatidae</taxon>
        <taxon>Branchiostoma</taxon>
    </lineage>
</organism>
<evidence type="ECO:0000256" key="1">
    <source>
        <dbReference type="ARBA" id="ARBA00004123"/>
    </source>
</evidence>
<dbReference type="Proteomes" id="UP000838412">
    <property type="component" value="Chromosome 16"/>
</dbReference>